<evidence type="ECO:0000259" key="1">
    <source>
        <dbReference type="PROSITE" id="PS51186"/>
    </source>
</evidence>
<dbReference type="InterPro" id="IPR031165">
    <property type="entry name" value="GNAT_YJDJ"/>
</dbReference>
<dbReference type="EMBL" id="QLLK01000022">
    <property type="protein sequence ID" value="RAI83715.1"/>
    <property type="molecule type" value="Genomic_DNA"/>
</dbReference>
<evidence type="ECO:0000313" key="3">
    <source>
        <dbReference type="EMBL" id="RAI83715.1"/>
    </source>
</evidence>
<feature type="domain" description="N-acetyltransferase" evidence="2">
    <location>
        <begin position="9"/>
        <end position="96"/>
    </location>
</feature>
<dbReference type="Proteomes" id="UP000249610">
    <property type="component" value="Unassembled WGS sequence"/>
</dbReference>
<comment type="caution">
    <text evidence="3">The sequence shown here is derived from an EMBL/GenBank/DDBJ whole genome shotgun (WGS) entry which is preliminary data.</text>
</comment>
<dbReference type="PANTHER" id="PTHR31435:SF10">
    <property type="entry name" value="BSR4717 PROTEIN"/>
    <property type="match status" value="1"/>
</dbReference>
<dbReference type="AlphaFoldDB" id="A0A327NUC6"/>
<dbReference type="PROSITE" id="PS51186">
    <property type="entry name" value="GNAT"/>
    <property type="match status" value="1"/>
</dbReference>
<dbReference type="InterPro" id="IPR045057">
    <property type="entry name" value="Gcn5-rel_NAT"/>
</dbReference>
<dbReference type="PANTHER" id="PTHR31435">
    <property type="entry name" value="PROTEIN NATD1"/>
    <property type="match status" value="1"/>
</dbReference>
<keyword evidence="4" id="KW-1185">Reference proteome</keyword>
<accession>A0A327NUC6</accession>
<evidence type="ECO:0000313" key="4">
    <source>
        <dbReference type="Proteomes" id="UP000249610"/>
    </source>
</evidence>
<sequence>MSEIKIEHENDGRRGSFFIQEGAKRFAEMVYVMAGPKKMIIEHTEVDDSLQGQGIGLKLLKELVDYVRKEEIKVIPLCPFAKAMFKKKEELKDVLN</sequence>
<organism evidence="3 4">
    <name type="scientific">Algoriphagus yeomjeoni</name>
    <dbReference type="NCBI Taxonomy" id="291403"/>
    <lineage>
        <taxon>Bacteria</taxon>
        <taxon>Pseudomonadati</taxon>
        <taxon>Bacteroidota</taxon>
        <taxon>Cytophagia</taxon>
        <taxon>Cytophagales</taxon>
        <taxon>Cyclobacteriaceae</taxon>
        <taxon>Algoriphagus</taxon>
    </lineage>
</organism>
<dbReference type="CDD" id="cd04301">
    <property type="entry name" value="NAT_SF"/>
    <property type="match status" value="1"/>
</dbReference>
<dbReference type="InterPro" id="IPR000182">
    <property type="entry name" value="GNAT_dom"/>
</dbReference>
<gene>
    <name evidence="3" type="ORF">LV83_04192</name>
</gene>
<reference evidence="3 4" key="1">
    <citation type="submission" date="2018-06" db="EMBL/GenBank/DDBJ databases">
        <title>Genomic Encyclopedia of Archaeal and Bacterial Type Strains, Phase II (KMG-II): from individual species to whole genera.</title>
        <authorList>
            <person name="Goeker M."/>
        </authorList>
    </citation>
    <scope>NUCLEOTIDE SEQUENCE [LARGE SCALE GENOMIC DNA]</scope>
    <source>
        <strain evidence="3 4">DSM 23446</strain>
    </source>
</reference>
<feature type="domain" description="N-acetyltransferase" evidence="1">
    <location>
        <begin position="1"/>
        <end position="96"/>
    </location>
</feature>
<dbReference type="Gene3D" id="3.40.630.30">
    <property type="match status" value="1"/>
</dbReference>
<dbReference type="PROSITE" id="PS51729">
    <property type="entry name" value="GNAT_YJDJ"/>
    <property type="match status" value="1"/>
</dbReference>
<dbReference type="InterPro" id="IPR016181">
    <property type="entry name" value="Acyl_CoA_acyltransferase"/>
</dbReference>
<proteinExistence type="predicted"/>
<name>A0A327NUC6_9BACT</name>
<dbReference type="Pfam" id="PF14542">
    <property type="entry name" value="Acetyltransf_CG"/>
    <property type="match status" value="1"/>
</dbReference>
<protein>
    <submittedName>
        <fullName evidence="3">Uncharacterized protein</fullName>
    </submittedName>
</protein>
<dbReference type="RefSeq" id="WP_211320512.1">
    <property type="nucleotide sequence ID" value="NZ_QLLK01000022.1"/>
</dbReference>
<dbReference type="SUPFAM" id="SSF55729">
    <property type="entry name" value="Acyl-CoA N-acyltransferases (Nat)"/>
    <property type="match status" value="1"/>
</dbReference>
<evidence type="ECO:0000259" key="2">
    <source>
        <dbReference type="PROSITE" id="PS51729"/>
    </source>
</evidence>
<dbReference type="GO" id="GO:0016747">
    <property type="term" value="F:acyltransferase activity, transferring groups other than amino-acyl groups"/>
    <property type="evidence" value="ECO:0007669"/>
    <property type="project" value="InterPro"/>
</dbReference>